<reference evidence="2" key="1">
    <citation type="journal article" date="2023" name="G3 (Bethesda)">
        <title>A reference genome for the long-term kleptoplast-retaining sea slug Elysia crispata morphotype clarki.</title>
        <authorList>
            <person name="Eastman K.E."/>
            <person name="Pendleton A.L."/>
            <person name="Shaikh M.A."/>
            <person name="Suttiyut T."/>
            <person name="Ogas R."/>
            <person name="Tomko P."/>
            <person name="Gavelis G."/>
            <person name="Widhalm J.R."/>
            <person name="Wisecaver J.H."/>
        </authorList>
    </citation>
    <scope>NUCLEOTIDE SEQUENCE</scope>
    <source>
        <strain evidence="2">ECLA1</strain>
    </source>
</reference>
<keyword evidence="3" id="KW-1185">Reference proteome</keyword>
<protein>
    <submittedName>
        <fullName evidence="2">Uncharacterized protein</fullName>
    </submittedName>
</protein>
<dbReference type="AlphaFoldDB" id="A0AAE0Z4S0"/>
<evidence type="ECO:0000256" key="1">
    <source>
        <dbReference type="SAM" id="MobiDB-lite"/>
    </source>
</evidence>
<name>A0AAE0Z4S0_9GAST</name>
<accession>A0AAE0Z4S0</accession>
<dbReference type="EMBL" id="JAWDGP010004759">
    <property type="protein sequence ID" value="KAK3762116.1"/>
    <property type="molecule type" value="Genomic_DNA"/>
</dbReference>
<feature type="region of interest" description="Disordered" evidence="1">
    <location>
        <begin position="61"/>
        <end position="89"/>
    </location>
</feature>
<gene>
    <name evidence="2" type="ORF">RRG08_037210</name>
</gene>
<evidence type="ECO:0000313" key="2">
    <source>
        <dbReference type="EMBL" id="KAK3762116.1"/>
    </source>
</evidence>
<dbReference type="Proteomes" id="UP001283361">
    <property type="component" value="Unassembled WGS sequence"/>
</dbReference>
<proteinExistence type="predicted"/>
<evidence type="ECO:0000313" key="3">
    <source>
        <dbReference type="Proteomes" id="UP001283361"/>
    </source>
</evidence>
<comment type="caution">
    <text evidence="2">The sequence shown here is derived from an EMBL/GenBank/DDBJ whole genome shotgun (WGS) entry which is preliminary data.</text>
</comment>
<organism evidence="2 3">
    <name type="scientific">Elysia crispata</name>
    <name type="common">lettuce slug</name>
    <dbReference type="NCBI Taxonomy" id="231223"/>
    <lineage>
        <taxon>Eukaryota</taxon>
        <taxon>Metazoa</taxon>
        <taxon>Spiralia</taxon>
        <taxon>Lophotrochozoa</taxon>
        <taxon>Mollusca</taxon>
        <taxon>Gastropoda</taxon>
        <taxon>Heterobranchia</taxon>
        <taxon>Euthyneura</taxon>
        <taxon>Panpulmonata</taxon>
        <taxon>Sacoglossa</taxon>
        <taxon>Placobranchoidea</taxon>
        <taxon>Plakobranchidae</taxon>
        <taxon>Elysia</taxon>
    </lineage>
</organism>
<sequence>MSAKRVHLVILGLCRESDDTHEVIITLLEFENNMFIDPKEPSIPTGLKDDQNWLSVTRNSRKGLSSKNKSLVGNTSFSQNLLNTRPRNI</sequence>